<feature type="binding site" evidence="8">
    <location>
        <position position="185"/>
    </location>
    <ligand>
        <name>substrate</name>
    </ligand>
</feature>
<dbReference type="PATRIC" id="fig|320787.5.peg.4229"/>
<comment type="pathway">
    <text evidence="8">Amino-acid biosynthesis; L-arginine biosynthesis; N(2)-acetyl-L-ornithine from L-glutamate: step 1/4.</text>
</comment>
<feature type="site" description="Cleavage; by autolysis" evidence="8">
    <location>
        <begin position="184"/>
        <end position="185"/>
    </location>
</feature>
<dbReference type="InterPro" id="IPR042195">
    <property type="entry name" value="ArgJ_beta_C"/>
</dbReference>
<evidence type="ECO:0000256" key="7">
    <source>
        <dbReference type="ARBA" id="ARBA00023315"/>
    </source>
</evidence>
<comment type="function">
    <text evidence="8">Catalyzes two activities which are involved in the cyclic version of arginine biosynthesis: the synthesis of N-acetylglutamate from glutamate and acetyl-CoA as the acetyl donor, and of ornithine by transacetylation between N(2)-acetylornithine and glutamate.</text>
</comment>
<feature type="chain" id="PRO_5023250736" description="Arginine biosynthesis bifunctional protein ArgJ beta chain" evidence="8">
    <location>
        <begin position="185"/>
        <end position="403"/>
    </location>
</feature>
<dbReference type="KEGG" id="camu:CA2015_3864"/>
<organism evidence="9 10">
    <name type="scientific">Cyclobacterium amurskyense</name>
    <dbReference type="NCBI Taxonomy" id="320787"/>
    <lineage>
        <taxon>Bacteria</taxon>
        <taxon>Pseudomonadati</taxon>
        <taxon>Bacteroidota</taxon>
        <taxon>Cytophagia</taxon>
        <taxon>Cytophagales</taxon>
        <taxon>Cyclobacteriaceae</taxon>
        <taxon>Cyclobacterium</taxon>
    </lineage>
</organism>
<proteinExistence type="inferred from homology"/>
<feature type="binding site" evidence="8">
    <location>
        <position position="403"/>
    </location>
    <ligand>
        <name>substrate</name>
    </ligand>
</feature>
<keyword evidence="4 8" id="KW-0028">Amino-acid biosynthesis</keyword>
<feature type="active site" description="Nucleophile" evidence="8">
    <location>
        <position position="185"/>
    </location>
</feature>
<protein>
    <recommendedName>
        <fullName evidence="8">Arginine biosynthesis bifunctional protein ArgJ</fullName>
    </recommendedName>
    <domain>
        <recommendedName>
            <fullName evidence="8">Glutamate N-acetyltransferase</fullName>
            <ecNumber evidence="8">2.3.1.35</ecNumber>
        </recommendedName>
        <alternativeName>
            <fullName evidence="8">Ornithine acetyltransferase</fullName>
            <shortName evidence="8">OATase</shortName>
        </alternativeName>
        <alternativeName>
            <fullName evidence="8">Ornithine transacetylase</fullName>
        </alternativeName>
    </domain>
    <domain>
        <recommendedName>
            <fullName evidence="8">Amino-acid acetyltransferase</fullName>
            <ecNumber evidence="8">2.3.1.1</ecNumber>
        </recommendedName>
        <alternativeName>
            <fullName evidence="8">N-acetylglutamate synthase</fullName>
            <shortName evidence="8">AGSase</shortName>
        </alternativeName>
    </domain>
    <component>
        <recommendedName>
            <fullName evidence="8">Arginine biosynthesis bifunctional protein ArgJ alpha chain</fullName>
        </recommendedName>
    </component>
    <component>
        <recommendedName>
            <fullName evidence="8">Arginine biosynthesis bifunctional protein ArgJ beta chain</fullName>
        </recommendedName>
    </component>
</protein>
<dbReference type="EC" id="2.3.1.35" evidence="8"/>
<dbReference type="UniPathway" id="UPA00068">
    <property type="reaction ID" value="UER00106"/>
</dbReference>
<comment type="subcellular location">
    <subcellularLocation>
        <location evidence="8">Cytoplasm</location>
    </subcellularLocation>
</comment>
<dbReference type="GO" id="GO:0004358">
    <property type="term" value="F:L-glutamate N-acetyltransferase activity, acting on acetyl-L-ornithine as donor"/>
    <property type="evidence" value="ECO:0007669"/>
    <property type="project" value="UniProtKB-UniRule"/>
</dbReference>
<dbReference type="OrthoDB" id="9804242at2"/>
<comment type="catalytic activity">
    <reaction evidence="8">
        <text>L-glutamate + acetyl-CoA = N-acetyl-L-glutamate + CoA + H(+)</text>
        <dbReference type="Rhea" id="RHEA:24292"/>
        <dbReference type="ChEBI" id="CHEBI:15378"/>
        <dbReference type="ChEBI" id="CHEBI:29985"/>
        <dbReference type="ChEBI" id="CHEBI:44337"/>
        <dbReference type="ChEBI" id="CHEBI:57287"/>
        <dbReference type="ChEBI" id="CHEBI:57288"/>
        <dbReference type="EC" id="2.3.1.1"/>
    </reaction>
</comment>
<accession>A0A0H4PFG9</accession>
<dbReference type="NCBIfam" id="NF003802">
    <property type="entry name" value="PRK05388.1"/>
    <property type="match status" value="1"/>
</dbReference>
<feature type="binding site" evidence="8">
    <location>
        <position position="398"/>
    </location>
    <ligand>
        <name>substrate</name>
    </ligand>
</feature>
<dbReference type="NCBIfam" id="TIGR00120">
    <property type="entry name" value="ArgJ"/>
    <property type="match status" value="1"/>
</dbReference>
<evidence type="ECO:0000256" key="6">
    <source>
        <dbReference type="ARBA" id="ARBA00022813"/>
    </source>
</evidence>
<comment type="subunit">
    <text evidence="2 8">Heterotetramer of two alpha and two beta chains.</text>
</comment>
<feature type="binding site" evidence="8">
    <location>
        <position position="272"/>
    </location>
    <ligand>
        <name>substrate</name>
    </ligand>
</feature>
<comment type="similarity">
    <text evidence="1 8">Belongs to the ArgJ family.</text>
</comment>
<evidence type="ECO:0000313" key="9">
    <source>
        <dbReference type="EMBL" id="AKP53231.1"/>
    </source>
</evidence>
<dbReference type="InterPro" id="IPR002813">
    <property type="entry name" value="Arg_biosynth_ArgJ"/>
</dbReference>
<dbReference type="Proteomes" id="UP000036520">
    <property type="component" value="Chromosome"/>
</dbReference>
<keyword evidence="10" id="KW-1185">Reference proteome</keyword>
<dbReference type="EMBL" id="CP012040">
    <property type="protein sequence ID" value="AKP53231.1"/>
    <property type="molecule type" value="Genomic_DNA"/>
</dbReference>
<dbReference type="Pfam" id="PF01960">
    <property type="entry name" value="ArgJ"/>
    <property type="match status" value="1"/>
</dbReference>
<evidence type="ECO:0000256" key="8">
    <source>
        <dbReference type="HAMAP-Rule" id="MF_01106"/>
    </source>
</evidence>
<keyword evidence="5 8" id="KW-0808">Transferase</keyword>
<dbReference type="Gene3D" id="3.60.70.12">
    <property type="entry name" value="L-amino peptidase D-ALA esterase/amidase"/>
    <property type="match status" value="1"/>
</dbReference>
<dbReference type="RefSeq" id="WP_048643355.1">
    <property type="nucleotide sequence ID" value="NZ_CAXBGM010000026.1"/>
</dbReference>
<dbReference type="SUPFAM" id="SSF56266">
    <property type="entry name" value="DmpA/ArgJ-like"/>
    <property type="match status" value="1"/>
</dbReference>
<evidence type="ECO:0000256" key="1">
    <source>
        <dbReference type="ARBA" id="ARBA00006774"/>
    </source>
</evidence>
<feature type="site" description="Involved in the stabilization of negative charge on the oxyanion by the formation of the oxyanion hole" evidence="8">
    <location>
        <position position="109"/>
    </location>
</feature>
<dbReference type="HAMAP" id="MF_01106">
    <property type="entry name" value="ArgJ"/>
    <property type="match status" value="1"/>
</dbReference>
<comment type="pathway">
    <text evidence="8">Amino-acid biosynthesis; L-arginine biosynthesis; L-ornithine and N-acetyl-L-glutamate from L-glutamate and N(2)-acetyl-L-ornithine (cyclic): step 1/1.</text>
</comment>
<sequence>MIKNITSVKGIKCWGAHSGVKSMRRDLAIIFSEVPAAAAATLTQNKVQAEPIKVTKRNLANNRAQVIVCNAGNANACTGEQGRKGAEAMADTVAAELNISPDDVIVASTGLIGEVFPTEDVVEGIKATVPKLSNDAKAGSFLANAILTTDTFAKEGFVDFEWEGKTISIGGVAKGSGMIHPNMATMLSFLATDIAIDEKLLQKTLKYCVDRSFNMITVDGDTSTNDMVAILANGMAENEKITSEDDPLYLLFKEKLGELLVHLAKLIVSDGEGASKFIEYRVSKAISENVAMKLIRAISDSTLVKTAMFGRDPNWGRIIAACGNAGISFNYKKANLYLGDADNQVQVLLKGSPTKFDKNYMKKLLRESHIKIHLELNTGKQEATGWGSDLTTDYVMFNSVYTT</sequence>
<dbReference type="CDD" id="cd02152">
    <property type="entry name" value="OAT"/>
    <property type="match status" value="1"/>
</dbReference>
<keyword evidence="8" id="KW-0511">Multifunctional enzyme</keyword>
<evidence type="ECO:0000256" key="4">
    <source>
        <dbReference type="ARBA" id="ARBA00022605"/>
    </source>
</evidence>
<dbReference type="FunFam" id="3.60.70.12:FF:000001">
    <property type="entry name" value="Arginine biosynthesis bifunctional protein ArgJ, chloroplastic"/>
    <property type="match status" value="1"/>
</dbReference>
<evidence type="ECO:0000256" key="2">
    <source>
        <dbReference type="ARBA" id="ARBA00011475"/>
    </source>
</evidence>
<gene>
    <name evidence="8" type="primary">argJ</name>
    <name evidence="9" type="ORF">CA2015_3864</name>
</gene>
<feature type="site" description="Involved in the stabilization of negative charge on the oxyanion by the formation of the oxyanion hole" evidence="8">
    <location>
        <position position="110"/>
    </location>
</feature>
<dbReference type="PANTHER" id="PTHR23100:SF0">
    <property type="entry name" value="ARGININE BIOSYNTHESIS BIFUNCTIONAL PROTEIN ARGJ, MITOCHONDRIAL"/>
    <property type="match status" value="1"/>
</dbReference>
<keyword evidence="8" id="KW-0963">Cytoplasm</keyword>
<dbReference type="GO" id="GO:0005737">
    <property type="term" value="C:cytoplasm"/>
    <property type="evidence" value="ECO:0007669"/>
    <property type="project" value="UniProtKB-SubCell"/>
</dbReference>
<dbReference type="AlphaFoldDB" id="A0A0H4PFG9"/>
<feature type="binding site" evidence="8">
    <location>
        <position position="148"/>
    </location>
    <ligand>
        <name>substrate</name>
    </ligand>
</feature>
<evidence type="ECO:0000313" key="10">
    <source>
        <dbReference type="Proteomes" id="UP000036520"/>
    </source>
</evidence>
<evidence type="ECO:0000256" key="3">
    <source>
        <dbReference type="ARBA" id="ARBA00022571"/>
    </source>
</evidence>
<feature type="chain" id="PRO_5023250737" description="Arginine biosynthesis bifunctional protein ArgJ alpha chain" evidence="8">
    <location>
        <begin position="1"/>
        <end position="184"/>
    </location>
</feature>
<feature type="binding site" evidence="8">
    <location>
        <position position="174"/>
    </location>
    <ligand>
        <name>substrate</name>
    </ligand>
</feature>
<keyword evidence="3 8" id="KW-0055">Arginine biosynthesis</keyword>
<comment type="catalytic activity">
    <reaction evidence="8">
        <text>N(2)-acetyl-L-ornithine + L-glutamate = N-acetyl-L-glutamate + L-ornithine</text>
        <dbReference type="Rhea" id="RHEA:15349"/>
        <dbReference type="ChEBI" id="CHEBI:29985"/>
        <dbReference type="ChEBI" id="CHEBI:44337"/>
        <dbReference type="ChEBI" id="CHEBI:46911"/>
        <dbReference type="ChEBI" id="CHEBI:57805"/>
        <dbReference type="EC" id="2.3.1.35"/>
    </reaction>
</comment>
<reference evidence="9 10" key="1">
    <citation type="submission" date="2015-07" db="EMBL/GenBank/DDBJ databases">
        <authorList>
            <person name="Kim K.M."/>
        </authorList>
    </citation>
    <scope>NUCLEOTIDE SEQUENCE [LARGE SCALE GENOMIC DNA]</scope>
    <source>
        <strain evidence="9 10">KCTC 12363</strain>
    </source>
</reference>
<dbReference type="InterPro" id="IPR016117">
    <property type="entry name" value="ArgJ-like_dom_sf"/>
</dbReference>
<dbReference type="STRING" id="320787.CA2015_3864"/>
<evidence type="ECO:0000256" key="5">
    <source>
        <dbReference type="ARBA" id="ARBA00022679"/>
    </source>
</evidence>
<dbReference type="PANTHER" id="PTHR23100">
    <property type="entry name" value="ARGININE BIOSYNTHESIS BIFUNCTIONAL PROTEIN ARGJ"/>
    <property type="match status" value="1"/>
</dbReference>
<dbReference type="GO" id="GO:0006526">
    <property type="term" value="P:L-arginine biosynthetic process"/>
    <property type="evidence" value="ECO:0007669"/>
    <property type="project" value="UniProtKB-UniRule"/>
</dbReference>
<dbReference type="EC" id="2.3.1.1" evidence="8"/>
<dbReference type="GO" id="GO:0006592">
    <property type="term" value="P:ornithine biosynthetic process"/>
    <property type="evidence" value="ECO:0007669"/>
    <property type="project" value="TreeGrafter"/>
</dbReference>
<keyword evidence="7 8" id="KW-0012">Acyltransferase</keyword>
<dbReference type="Gene3D" id="3.10.20.340">
    <property type="entry name" value="ArgJ beta chain, C-terminal domain"/>
    <property type="match status" value="1"/>
</dbReference>
<dbReference type="GO" id="GO:0004042">
    <property type="term" value="F:L-glutamate N-acetyltransferase activity"/>
    <property type="evidence" value="ECO:0007669"/>
    <property type="project" value="UniProtKB-UniRule"/>
</dbReference>
<keyword evidence="6 8" id="KW-0068">Autocatalytic cleavage</keyword>
<name>A0A0H4PFG9_9BACT</name>